<evidence type="ECO:0000259" key="5">
    <source>
        <dbReference type="SMART" id="SM00478"/>
    </source>
</evidence>
<evidence type="ECO:0000313" key="6">
    <source>
        <dbReference type="EMBL" id="MFB9095279.1"/>
    </source>
</evidence>
<dbReference type="InterPro" id="IPR011257">
    <property type="entry name" value="DNA_glycosylase"/>
</dbReference>
<sequence length="201" mass="23251">MDKAIEYLIAIDPVIDQLYNKYKKPYISTRPEGFETLCKLILEQQVSLASAKACYLRLKLFLGEITPTTISKASSEDLNANSVSRQKVIYLKALSNAILEKEIDLQTLSLKSSDEVRKELIKIKGIGNWTIDVYLMFSLHKENVIPLGDIAIKNTIKELYSCSSDEQILEVSNKWKPYRTMASFFLWHYYLEKRNRKPLVY</sequence>
<keyword evidence="4" id="KW-0234">DNA repair</keyword>
<dbReference type="EMBL" id="JBHMEY010000005">
    <property type="protein sequence ID" value="MFB9095279.1"/>
    <property type="molecule type" value="Genomic_DNA"/>
</dbReference>
<dbReference type="SMART" id="SM00478">
    <property type="entry name" value="ENDO3c"/>
    <property type="match status" value="1"/>
</dbReference>
<dbReference type="Proteomes" id="UP001589607">
    <property type="component" value="Unassembled WGS sequence"/>
</dbReference>
<evidence type="ECO:0000256" key="1">
    <source>
        <dbReference type="ARBA" id="ARBA00000086"/>
    </source>
</evidence>
<evidence type="ECO:0000256" key="2">
    <source>
        <dbReference type="ARBA" id="ARBA00012000"/>
    </source>
</evidence>
<dbReference type="CDD" id="cd00056">
    <property type="entry name" value="ENDO3c"/>
    <property type="match status" value="1"/>
</dbReference>
<accession>A0ABV5GIV0</accession>
<dbReference type="InterPro" id="IPR051912">
    <property type="entry name" value="Alkylbase_DNA_Glycosylase/TA"/>
</dbReference>
<keyword evidence="7" id="KW-1185">Reference proteome</keyword>
<dbReference type="Gene3D" id="1.10.1670.40">
    <property type="match status" value="1"/>
</dbReference>
<organism evidence="6 7">
    <name type="scientific">Flavobacterium jumunjinense</name>
    <dbReference type="NCBI Taxonomy" id="998845"/>
    <lineage>
        <taxon>Bacteria</taxon>
        <taxon>Pseudomonadati</taxon>
        <taxon>Bacteroidota</taxon>
        <taxon>Flavobacteriia</taxon>
        <taxon>Flavobacteriales</taxon>
        <taxon>Flavobacteriaceae</taxon>
        <taxon>Flavobacterium</taxon>
    </lineage>
</organism>
<dbReference type="SUPFAM" id="SSF48150">
    <property type="entry name" value="DNA-glycosylase"/>
    <property type="match status" value="1"/>
</dbReference>
<gene>
    <name evidence="6" type="ORF">ACFFVF_02020</name>
</gene>
<dbReference type="Gene3D" id="1.10.340.30">
    <property type="entry name" value="Hypothetical protein, domain 2"/>
    <property type="match status" value="1"/>
</dbReference>
<dbReference type="EC" id="3.2.2.21" evidence="2"/>
<keyword evidence="3" id="KW-0227">DNA damage</keyword>
<reference evidence="6 7" key="1">
    <citation type="submission" date="2024-09" db="EMBL/GenBank/DDBJ databases">
        <authorList>
            <person name="Sun Q."/>
            <person name="Mori K."/>
        </authorList>
    </citation>
    <scope>NUCLEOTIDE SEQUENCE [LARGE SCALE GENOMIC DNA]</scope>
    <source>
        <strain evidence="6 7">CECT 7955</strain>
    </source>
</reference>
<dbReference type="Pfam" id="PF00730">
    <property type="entry name" value="HhH-GPD"/>
    <property type="match status" value="1"/>
</dbReference>
<dbReference type="PANTHER" id="PTHR43003:SF5">
    <property type="entry name" value="DNA-3-METHYLADENINE GLYCOSYLASE"/>
    <property type="match status" value="1"/>
</dbReference>
<feature type="domain" description="HhH-GPD" evidence="5">
    <location>
        <begin position="42"/>
        <end position="191"/>
    </location>
</feature>
<comment type="catalytic activity">
    <reaction evidence="1">
        <text>Hydrolysis of alkylated DNA, releasing 3-methyladenine, 3-methylguanine, 7-methylguanine and 7-methyladenine.</text>
        <dbReference type="EC" id="3.2.2.21"/>
    </reaction>
</comment>
<comment type="caution">
    <text evidence="6">The sequence shown here is derived from an EMBL/GenBank/DDBJ whole genome shotgun (WGS) entry which is preliminary data.</text>
</comment>
<proteinExistence type="predicted"/>
<evidence type="ECO:0000256" key="3">
    <source>
        <dbReference type="ARBA" id="ARBA00022763"/>
    </source>
</evidence>
<evidence type="ECO:0000313" key="7">
    <source>
        <dbReference type="Proteomes" id="UP001589607"/>
    </source>
</evidence>
<protein>
    <recommendedName>
        <fullName evidence="2">DNA-3-methyladenine glycosylase II</fullName>
        <ecNumber evidence="2">3.2.2.21</ecNumber>
    </recommendedName>
</protein>
<name>A0ABV5GIV0_9FLAO</name>
<dbReference type="RefSeq" id="WP_236457320.1">
    <property type="nucleotide sequence ID" value="NZ_CBCSGE010000027.1"/>
</dbReference>
<evidence type="ECO:0000256" key="4">
    <source>
        <dbReference type="ARBA" id="ARBA00023204"/>
    </source>
</evidence>
<dbReference type="PANTHER" id="PTHR43003">
    <property type="entry name" value="DNA-3-METHYLADENINE GLYCOSYLASE"/>
    <property type="match status" value="1"/>
</dbReference>
<dbReference type="InterPro" id="IPR003265">
    <property type="entry name" value="HhH-GPD_domain"/>
</dbReference>